<dbReference type="KEGG" id="cchl:FPL14_19305"/>
<sequence length="226" mass="25763">MFNLGWGVLFVLVNFALFLICYRLFGKMGLYAWIAAAVVLANIQVVKTIGMFGFVMTLGNTMYGTIYLTTDLLNEKYGEKEAKKAVWFGFFFLLMSTAIMQMVLVFEPQETDFGQPALQTIFGLAPRIALGSLAAYLISQFLDVKLFSRLKVKYPTRSQLWIRNNGSTGVSQLVDTLVFCSIAFAGEYPWDIWWEIVITTYVLKFIISVSSTPIIYWARNFKFKTE</sequence>
<gene>
    <name evidence="2" type="ORF">FPL14_19305</name>
</gene>
<feature type="transmembrane region" description="Helical" evidence="1">
    <location>
        <begin position="124"/>
        <end position="144"/>
    </location>
</feature>
<comment type="function">
    <text evidence="1">Involved in the import of queuosine (Q) precursors, required for Q precursor salvage.</text>
</comment>
<protein>
    <recommendedName>
        <fullName evidence="1">Probable queuosine precursor transporter</fullName>
        <shortName evidence="1">Q precursor transporter</shortName>
    </recommendedName>
</protein>
<keyword evidence="3" id="KW-1185">Reference proteome</keyword>
<dbReference type="Proteomes" id="UP000515679">
    <property type="component" value="Chromosome"/>
</dbReference>
<dbReference type="PANTHER" id="PTHR34300">
    <property type="entry name" value="QUEUOSINE PRECURSOR TRANSPORTER-RELATED"/>
    <property type="match status" value="1"/>
</dbReference>
<dbReference type="EMBL" id="CP041969">
    <property type="protein sequence ID" value="QMV43093.1"/>
    <property type="molecule type" value="Genomic_DNA"/>
</dbReference>
<dbReference type="Pfam" id="PF02592">
    <property type="entry name" value="Vut_1"/>
    <property type="match status" value="1"/>
</dbReference>
<dbReference type="GO" id="GO:0022857">
    <property type="term" value="F:transmembrane transporter activity"/>
    <property type="evidence" value="ECO:0007669"/>
    <property type="project" value="UniProtKB-UniRule"/>
</dbReference>
<reference evidence="2 3" key="1">
    <citation type="submission" date="2019-07" db="EMBL/GenBank/DDBJ databases">
        <authorList>
            <person name="Kim J.K."/>
            <person name="Cheong H.-M."/>
            <person name="Choi Y."/>
            <person name="Hwang K.J."/>
            <person name="Lee S."/>
            <person name="Choi C."/>
        </authorList>
    </citation>
    <scope>NUCLEOTIDE SEQUENCE [LARGE SCALE GENOMIC DNA]</scope>
    <source>
        <strain evidence="2 3">KS 22</strain>
    </source>
</reference>
<dbReference type="RefSeq" id="WP_182299326.1">
    <property type="nucleotide sequence ID" value="NZ_CP041969.1"/>
</dbReference>
<feature type="transmembrane region" description="Helical" evidence="1">
    <location>
        <begin position="30"/>
        <end position="46"/>
    </location>
</feature>
<keyword evidence="1" id="KW-1133">Transmembrane helix</keyword>
<keyword evidence="1" id="KW-0472">Membrane</keyword>
<keyword evidence="1" id="KW-1003">Cell membrane</keyword>
<evidence type="ECO:0000313" key="2">
    <source>
        <dbReference type="EMBL" id="QMV43093.1"/>
    </source>
</evidence>
<feature type="transmembrane region" description="Helical" evidence="1">
    <location>
        <begin position="192"/>
        <end position="218"/>
    </location>
</feature>
<name>A0A7G5C1K9_9BACL</name>
<dbReference type="AlphaFoldDB" id="A0A7G5C1K9"/>
<evidence type="ECO:0000313" key="3">
    <source>
        <dbReference type="Proteomes" id="UP000515679"/>
    </source>
</evidence>
<dbReference type="NCBIfam" id="TIGR00697">
    <property type="entry name" value="queuosine precursor transporter"/>
    <property type="match status" value="1"/>
</dbReference>
<feature type="transmembrane region" description="Helical" evidence="1">
    <location>
        <begin position="6"/>
        <end position="25"/>
    </location>
</feature>
<accession>A0A7G5C1K9</accession>
<feature type="transmembrane region" description="Helical" evidence="1">
    <location>
        <begin position="85"/>
        <end position="104"/>
    </location>
</feature>
<dbReference type="InterPro" id="IPR003744">
    <property type="entry name" value="YhhQ"/>
</dbReference>
<dbReference type="HAMAP" id="MF_02088">
    <property type="entry name" value="Q_prec_transport"/>
    <property type="match status" value="1"/>
</dbReference>
<dbReference type="GO" id="GO:0005886">
    <property type="term" value="C:plasma membrane"/>
    <property type="evidence" value="ECO:0007669"/>
    <property type="project" value="UniProtKB-SubCell"/>
</dbReference>
<proteinExistence type="inferred from homology"/>
<keyword evidence="1" id="KW-0812">Transmembrane</keyword>
<comment type="subcellular location">
    <subcellularLocation>
        <location evidence="1">Cell membrane</location>
        <topology evidence="1">Multi-pass membrane protein</topology>
    </subcellularLocation>
</comment>
<comment type="similarity">
    <text evidence="1">Belongs to the vitamin uptake transporter (VUT/ECF) (TC 2.A.88) family. Q precursor transporter subfamily.</text>
</comment>
<evidence type="ECO:0000256" key="1">
    <source>
        <dbReference type="HAMAP-Rule" id="MF_02088"/>
    </source>
</evidence>
<keyword evidence="1" id="KW-0813">Transport</keyword>
<dbReference type="PANTHER" id="PTHR34300:SF2">
    <property type="entry name" value="QUEUOSINE PRECURSOR TRANSPORTER-RELATED"/>
    <property type="match status" value="1"/>
</dbReference>
<organism evidence="2 3">
    <name type="scientific">Cohnella cholangitidis</name>
    <dbReference type="NCBI Taxonomy" id="2598458"/>
    <lineage>
        <taxon>Bacteria</taxon>
        <taxon>Bacillati</taxon>
        <taxon>Bacillota</taxon>
        <taxon>Bacilli</taxon>
        <taxon>Bacillales</taxon>
        <taxon>Paenibacillaceae</taxon>
        <taxon>Cohnella</taxon>
    </lineage>
</organism>